<keyword evidence="2" id="KW-1185">Reference proteome</keyword>
<name>A0A5C5WVD7_9BACT</name>
<comment type="caution">
    <text evidence="1">The sequence shown here is derived from an EMBL/GenBank/DDBJ whole genome shotgun (WGS) entry which is preliminary data.</text>
</comment>
<accession>A0A5C5WVD7</accession>
<reference evidence="1 2" key="1">
    <citation type="submission" date="2019-02" db="EMBL/GenBank/DDBJ databases">
        <title>Deep-cultivation of Planctomycetes and their phenomic and genomic characterization uncovers novel biology.</title>
        <authorList>
            <person name="Wiegand S."/>
            <person name="Jogler M."/>
            <person name="Boedeker C."/>
            <person name="Pinto D."/>
            <person name="Vollmers J."/>
            <person name="Rivas-Marin E."/>
            <person name="Kohn T."/>
            <person name="Peeters S.H."/>
            <person name="Heuer A."/>
            <person name="Rast P."/>
            <person name="Oberbeckmann S."/>
            <person name="Bunk B."/>
            <person name="Jeske O."/>
            <person name="Meyerdierks A."/>
            <person name="Storesund J.E."/>
            <person name="Kallscheuer N."/>
            <person name="Luecker S."/>
            <person name="Lage O.M."/>
            <person name="Pohl T."/>
            <person name="Merkel B.J."/>
            <person name="Hornburger P."/>
            <person name="Mueller R.-W."/>
            <person name="Bruemmer F."/>
            <person name="Labrenz M."/>
            <person name="Spormann A.M."/>
            <person name="Op Den Camp H."/>
            <person name="Overmann J."/>
            <person name="Amann R."/>
            <person name="Jetten M.S.M."/>
            <person name="Mascher T."/>
            <person name="Medema M.H."/>
            <person name="Devos D.P."/>
            <person name="Kaster A.-K."/>
            <person name="Ovreas L."/>
            <person name="Rohde M."/>
            <person name="Galperin M.Y."/>
            <person name="Jogler C."/>
        </authorList>
    </citation>
    <scope>NUCLEOTIDE SEQUENCE [LARGE SCALE GENOMIC DNA]</scope>
    <source>
        <strain evidence="1 2">Pla22</strain>
    </source>
</reference>
<gene>
    <name evidence="1" type="ORF">Pla22_18540</name>
</gene>
<evidence type="ECO:0000313" key="1">
    <source>
        <dbReference type="EMBL" id="TWT54219.1"/>
    </source>
</evidence>
<sequence>MGTVPWHRPVYTEDHKQKNLVDPLGGDEVQNSTIFVSPQEKGA</sequence>
<protein>
    <submittedName>
        <fullName evidence="1">Uncharacterized protein</fullName>
    </submittedName>
</protein>
<dbReference type="EMBL" id="SJPI01000001">
    <property type="protein sequence ID" value="TWT54219.1"/>
    <property type="molecule type" value="Genomic_DNA"/>
</dbReference>
<dbReference type="Proteomes" id="UP000316598">
    <property type="component" value="Unassembled WGS sequence"/>
</dbReference>
<organism evidence="1 2">
    <name type="scientific">Rubripirellula amarantea</name>
    <dbReference type="NCBI Taxonomy" id="2527999"/>
    <lineage>
        <taxon>Bacteria</taxon>
        <taxon>Pseudomonadati</taxon>
        <taxon>Planctomycetota</taxon>
        <taxon>Planctomycetia</taxon>
        <taxon>Pirellulales</taxon>
        <taxon>Pirellulaceae</taxon>
        <taxon>Rubripirellula</taxon>
    </lineage>
</organism>
<proteinExistence type="predicted"/>
<evidence type="ECO:0000313" key="2">
    <source>
        <dbReference type="Proteomes" id="UP000316598"/>
    </source>
</evidence>
<dbReference type="AlphaFoldDB" id="A0A5C5WVD7"/>